<comment type="caution">
    <text evidence="2">The sequence shown here is derived from an EMBL/GenBank/DDBJ whole genome shotgun (WGS) entry which is preliminary data.</text>
</comment>
<keyword evidence="1" id="KW-0812">Transmembrane</keyword>
<gene>
    <name evidence="2" type="ORF">GCM10022222_83920</name>
</gene>
<proteinExistence type="predicted"/>
<keyword evidence="3" id="KW-1185">Reference proteome</keyword>
<evidence type="ECO:0000256" key="1">
    <source>
        <dbReference type="SAM" id="Phobius"/>
    </source>
</evidence>
<dbReference type="InterPro" id="IPR039708">
    <property type="entry name" value="MT1774/Rv1733c-like"/>
</dbReference>
<name>A0ABP6YQJ4_9PSEU</name>
<dbReference type="Proteomes" id="UP001500689">
    <property type="component" value="Unassembled WGS sequence"/>
</dbReference>
<feature type="transmembrane region" description="Helical" evidence="1">
    <location>
        <begin position="143"/>
        <end position="164"/>
    </location>
</feature>
<sequence>MLRRLGFARNPLVRRSDRVEGVLAGVALVIALLAVPLAVAFARADIADETAASEMQLRSRHMVTATVLTTAPEQMPVGDSAPVAATSRVTAVWHVPGGAARTGMITVPTGAASTGATTPIWLDRNGRQTTAPLTHTDAVTNGVLVATFVWLCAAGLLTGALWVARRILDHRRATRWADEWAQFAGPEAVR</sequence>
<evidence type="ECO:0000313" key="3">
    <source>
        <dbReference type="Proteomes" id="UP001500689"/>
    </source>
</evidence>
<feature type="transmembrane region" description="Helical" evidence="1">
    <location>
        <begin position="21"/>
        <end position="42"/>
    </location>
</feature>
<keyword evidence="1" id="KW-1133">Transmembrane helix</keyword>
<protein>
    <submittedName>
        <fullName evidence="2">Membrane protein</fullName>
    </submittedName>
</protein>
<reference evidence="3" key="1">
    <citation type="journal article" date="2019" name="Int. J. Syst. Evol. Microbiol.">
        <title>The Global Catalogue of Microorganisms (GCM) 10K type strain sequencing project: providing services to taxonomists for standard genome sequencing and annotation.</title>
        <authorList>
            <consortium name="The Broad Institute Genomics Platform"/>
            <consortium name="The Broad Institute Genome Sequencing Center for Infectious Disease"/>
            <person name="Wu L."/>
            <person name="Ma J."/>
        </authorList>
    </citation>
    <scope>NUCLEOTIDE SEQUENCE [LARGE SCALE GENOMIC DNA]</scope>
    <source>
        <strain evidence="3">JCM 16898</strain>
    </source>
</reference>
<evidence type="ECO:0000313" key="2">
    <source>
        <dbReference type="EMBL" id="GAA3586440.1"/>
    </source>
</evidence>
<dbReference type="PANTHER" id="PTHR42305:SF1">
    <property type="entry name" value="MEMBRANE PROTEIN RV1733C-RELATED"/>
    <property type="match status" value="1"/>
</dbReference>
<dbReference type="PANTHER" id="PTHR42305">
    <property type="entry name" value="MEMBRANE PROTEIN RV1733C-RELATED"/>
    <property type="match status" value="1"/>
</dbReference>
<keyword evidence="1" id="KW-0472">Membrane</keyword>
<accession>A0ABP6YQJ4</accession>
<organism evidence="2 3">
    <name type="scientific">Amycolatopsis ultiminotia</name>
    <dbReference type="NCBI Taxonomy" id="543629"/>
    <lineage>
        <taxon>Bacteria</taxon>
        <taxon>Bacillati</taxon>
        <taxon>Actinomycetota</taxon>
        <taxon>Actinomycetes</taxon>
        <taxon>Pseudonocardiales</taxon>
        <taxon>Pseudonocardiaceae</taxon>
        <taxon>Amycolatopsis</taxon>
    </lineage>
</organism>
<dbReference type="EMBL" id="BAAAZN010000033">
    <property type="protein sequence ID" value="GAA3586440.1"/>
    <property type="molecule type" value="Genomic_DNA"/>
</dbReference>